<protein>
    <submittedName>
        <fullName evidence="2">Phage tail protein</fullName>
    </submittedName>
</protein>
<organism evidence="2 3">
    <name type="scientific">Stieleria varia</name>
    <dbReference type="NCBI Taxonomy" id="2528005"/>
    <lineage>
        <taxon>Bacteria</taxon>
        <taxon>Pseudomonadati</taxon>
        <taxon>Planctomycetota</taxon>
        <taxon>Planctomycetia</taxon>
        <taxon>Pirellulales</taxon>
        <taxon>Pirellulaceae</taxon>
        <taxon>Stieleria</taxon>
    </lineage>
</organism>
<dbReference type="Proteomes" id="UP000320176">
    <property type="component" value="Unassembled WGS sequence"/>
</dbReference>
<keyword evidence="3" id="KW-1185">Reference proteome</keyword>
<dbReference type="InterPro" id="IPR006521">
    <property type="entry name" value="Tail_protein_I"/>
</dbReference>
<evidence type="ECO:0000313" key="3">
    <source>
        <dbReference type="Proteomes" id="UP000320176"/>
    </source>
</evidence>
<name>A0A5C5ZXN5_9BACT</name>
<dbReference type="AlphaFoldDB" id="A0A5C5ZXN5"/>
<dbReference type="NCBIfam" id="TIGR02242">
    <property type="entry name" value="tail_TIGR02242"/>
    <property type="match status" value="1"/>
</dbReference>
<proteinExistence type="predicted"/>
<evidence type="ECO:0000256" key="1">
    <source>
        <dbReference type="SAM" id="MobiDB-lite"/>
    </source>
</evidence>
<feature type="region of interest" description="Disordered" evidence="1">
    <location>
        <begin position="316"/>
        <end position="345"/>
    </location>
</feature>
<feature type="compositionally biased region" description="Low complexity" evidence="1">
    <location>
        <begin position="331"/>
        <end position="343"/>
    </location>
</feature>
<dbReference type="RefSeq" id="WP_146523402.1">
    <property type="nucleotide sequence ID" value="NZ_CP151726.1"/>
</dbReference>
<comment type="caution">
    <text evidence="2">The sequence shown here is derived from an EMBL/GenBank/DDBJ whole genome shotgun (WGS) entry which is preliminary data.</text>
</comment>
<gene>
    <name evidence="2" type="ORF">Pla52n_64970</name>
</gene>
<reference evidence="2 3" key="1">
    <citation type="submission" date="2019-02" db="EMBL/GenBank/DDBJ databases">
        <title>Deep-cultivation of Planctomycetes and their phenomic and genomic characterization uncovers novel biology.</title>
        <authorList>
            <person name="Wiegand S."/>
            <person name="Jogler M."/>
            <person name="Boedeker C."/>
            <person name="Pinto D."/>
            <person name="Vollmers J."/>
            <person name="Rivas-Marin E."/>
            <person name="Kohn T."/>
            <person name="Peeters S.H."/>
            <person name="Heuer A."/>
            <person name="Rast P."/>
            <person name="Oberbeckmann S."/>
            <person name="Bunk B."/>
            <person name="Jeske O."/>
            <person name="Meyerdierks A."/>
            <person name="Storesund J.E."/>
            <person name="Kallscheuer N."/>
            <person name="Luecker S."/>
            <person name="Lage O.M."/>
            <person name="Pohl T."/>
            <person name="Merkel B.J."/>
            <person name="Hornburger P."/>
            <person name="Mueller R.-W."/>
            <person name="Bruemmer F."/>
            <person name="Labrenz M."/>
            <person name="Spormann A.M."/>
            <person name="Op Den Camp H."/>
            <person name="Overmann J."/>
            <person name="Amann R."/>
            <person name="Jetten M.S.M."/>
            <person name="Mascher T."/>
            <person name="Medema M.H."/>
            <person name="Devos D.P."/>
            <person name="Kaster A.-K."/>
            <person name="Ovreas L."/>
            <person name="Rohde M."/>
            <person name="Galperin M.Y."/>
            <person name="Jogler C."/>
        </authorList>
    </citation>
    <scope>NUCLEOTIDE SEQUENCE [LARGE SCALE GENOMIC DNA]</scope>
    <source>
        <strain evidence="2 3">Pla52n</strain>
    </source>
</reference>
<evidence type="ECO:0000313" key="2">
    <source>
        <dbReference type="EMBL" id="TWT91747.1"/>
    </source>
</evidence>
<dbReference type="EMBL" id="SJPN01000014">
    <property type="protein sequence ID" value="TWT91747.1"/>
    <property type="molecule type" value="Genomic_DNA"/>
</dbReference>
<dbReference type="Pfam" id="PF09684">
    <property type="entry name" value="Tail_P2_I"/>
    <property type="match status" value="1"/>
</dbReference>
<accession>A0A5C5ZXN5</accession>
<dbReference type="InterPro" id="IPR011748">
    <property type="entry name" value="Unchr_phage_tail-like"/>
</dbReference>
<sequence length="733" mass="81774">MSCTSIPVRFRLLDANIGWDPFSMIRKDGEALQEISEEDVFLGLDDPHGLRLNNRSEPQIRSEILSPYMPPAWLASGCRPCEWLLSGDHCSVIQPKGILLHRDPCRSGWTDLQSRLADGRSLHHPVAIAIARRRVAVVNQDIDGHYRILIWSIPDGRLAGSADIQAGDTPHAIVLTSWRELLVSVEREGSVNQWLLRYDWVGRPRGEFIVAGEDSEGQHRNAKLPLRRLRTAKDGTLWAAEGHDLGPFHLWRLSPSAETAARSCGQRVDFDIAPITNSDFYHQAENRLDAGMTRTRLISLGPDHFCLDESTTAGRETRRCYGRDGQPLESSPPSKTPPSASAPNGVLETQAIDSFIPRCQWHRIRIDADVPANTSYEIQVATSEFCYLNDKDGNPDESALFRPHQWDWQPPERNASDLLIDQPPGRYLFVRIKLTGTQEATPALRRVRIDFPRVTSLDQLPAVYRDDAEAEDFTERFLSLFDAATEDLDQAIERFPAMLDPDGVPEEVLAWQAALLGIVFDSDWNPQLRRKLIAAAPELYRKRGTVAGLQQAIELIFGLQAGQVVIDEHALHRVWGVVNENSRLGAFRLFGKSQSRFRVGRSSLGTAPLRSFGNPDHDPVRVDAHRFTVFVPPCSALNDLGVERLNQLIEHQKPAHTQHQLRIGGEGFILGHRSVIGIDSQLLSPPPVVLRQPVDQSQAARLGAVVLHPGPNRPTSPMHIGVTSAIGVHTQLE</sequence>
<dbReference type="OrthoDB" id="370073at2"/>